<dbReference type="GeneID" id="19969906"/>
<dbReference type="OrthoDB" id="5422863at2759"/>
<dbReference type="RefSeq" id="XP_008715144.1">
    <property type="nucleotide sequence ID" value="XM_008716922.1"/>
</dbReference>
<dbReference type="EMBL" id="KB822718">
    <property type="protein sequence ID" value="ETN43408.1"/>
    <property type="molecule type" value="Genomic_DNA"/>
</dbReference>
<dbReference type="Gene3D" id="3.20.20.210">
    <property type="match status" value="1"/>
</dbReference>
<sequence length="357" mass="39274">MAAARSPCHLVGSFPASDANTAFTKCCSALKGKLRSVPDGEPGWRWNFTIGLVQKLAVANPALGPIWREYDANYDPKPVQDMAEEQVSALLQAIRETDWSMGYDADAKASYATFVKLRDDGKIDQGVKFQVCLPGVSSFAIFIKPAFQYLVEDLVYEVMRKEVRAIVEGIPAEELAVQSDIASDYIKCEVQRHPEYLEALREDFLPPQEDAMERYSKQHAGLLDLLPSGAEAGLHICMGNINNKPILAPQTMDVMVNLVNSIAAKTSRKLQWVHFGVLPEWQDSKMYEPLQRLAIKDAAVYLGLVYPDDAEGAKKRKQSAEKVLSDFGISPPCGLARTSEEGVESVFGILTALSAAS</sequence>
<dbReference type="VEuPathDB" id="FungiDB:HMPREF1541_02567"/>
<dbReference type="AlphaFoldDB" id="W2S5W1"/>
<name>W2S5W1_CYPE1</name>
<accession>W2S5W1</accession>
<evidence type="ECO:0000313" key="1">
    <source>
        <dbReference type="EMBL" id="ETN43408.1"/>
    </source>
</evidence>
<dbReference type="SUPFAM" id="SSF51726">
    <property type="entry name" value="UROD/MetE-like"/>
    <property type="match status" value="1"/>
</dbReference>
<dbReference type="InterPro" id="IPR038071">
    <property type="entry name" value="UROD/MetE-like_sf"/>
</dbReference>
<gene>
    <name evidence="1" type="ORF">HMPREF1541_02567</name>
</gene>
<dbReference type="eggNOG" id="ENOG502SJEJ">
    <property type="taxonomic scope" value="Eukaryota"/>
</dbReference>
<protein>
    <recommendedName>
        <fullName evidence="3">Cobalamin-independent methionine synthase MetE C-terminal/archaeal domain-containing protein</fullName>
    </recommendedName>
</protein>
<organism evidence="1 2">
    <name type="scientific">Cyphellophora europaea (strain CBS 101466)</name>
    <name type="common">Phialophora europaea</name>
    <dbReference type="NCBI Taxonomy" id="1220924"/>
    <lineage>
        <taxon>Eukaryota</taxon>
        <taxon>Fungi</taxon>
        <taxon>Dikarya</taxon>
        <taxon>Ascomycota</taxon>
        <taxon>Pezizomycotina</taxon>
        <taxon>Eurotiomycetes</taxon>
        <taxon>Chaetothyriomycetidae</taxon>
        <taxon>Chaetothyriales</taxon>
        <taxon>Cyphellophoraceae</taxon>
        <taxon>Cyphellophora</taxon>
    </lineage>
</organism>
<dbReference type="HOGENOM" id="CLU_047964_0_0_1"/>
<dbReference type="Proteomes" id="UP000030752">
    <property type="component" value="Unassembled WGS sequence"/>
</dbReference>
<proteinExistence type="predicted"/>
<dbReference type="InParanoid" id="W2S5W1"/>
<reference evidence="1 2" key="1">
    <citation type="submission" date="2013-03" db="EMBL/GenBank/DDBJ databases">
        <title>The Genome Sequence of Phialophora europaea CBS 101466.</title>
        <authorList>
            <consortium name="The Broad Institute Genomics Platform"/>
            <person name="Cuomo C."/>
            <person name="de Hoog S."/>
            <person name="Gorbushina A."/>
            <person name="Walker B."/>
            <person name="Young S.K."/>
            <person name="Zeng Q."/>
            <person name="Gargeya S."/>
            <person name="Fitzgerald M."/>
            <person name="Haas B."/>
            <person name="Abouelleil A."/>
            <person name="Allen A.W."/>
            <person name="Alvarado L."/>
            <person name="Arachchi H.M."/>
            <person name="Berlin A.M."/>
            <person name="Chapman S.B."/>
            <person name="Gainer-Dewar J."/>
            <person name="Goldberg J."/>
            <person name="Griggs A."/>
            <person name="Gujja S."/>
            <person name="Hansen M."/>
            <person name="Howarth C."/>
            <person name="Imamovic A."/>
            <person name="Ireland A."/>
            <person name="Larimer J."/>
            <person name="McCowan C."/>
            <person name="Murphy C."/>
            <person name="Pearson M."/>
            <person name="Poon T.W."/>
            <person name="Priest M."/>
            <person name="Roberts A."/>
            <person name="Saif S."/>
            <person name="Shea T."/>
            <person name="Sisk P."/>
            <person name="Sykes S."/>
            <person name="Wortman J."/>
            <person name="Nusbaum C."/>
            <person name="Birren B."/>
        </authorList>
    </citation>
    <scope>NUCLEOTIDE SEQUENCE [LARGE SCALE GENOMIC DNA]</scope>
    <source>
        <strain evidence="1 2">CBS 101466</strain>
    </source>
</reference>
<evidence type="ECO:0000313" key="2">
    <source>
        <dbReference type="Proteomes" id="UP000030752"/>
    </source>
</evidence>
<keyword evidence="2" id="KW-1185">Reference proteome</keyword>
<evidence type="ECO:0008006" key="3">
    <source>
        <dbReference type="Google" id="ProtNLM"/>
    </source>
</evidence>